<gene>
    <name evidence="3" type="ORF">BJL86_3027</name>
</gene>
<organism evidence="3 4">
    <name type="scientific">Dietzia timorensis</name>
    <dbReference type="NCBI Taxonomy" id="499555"/>
    <lineage>
        <taxon>Bacteria</taxon>
        <taxon>Bacillati</taxon>
        <taxon>Actinomycetota</taxon>
        <taxon>Actinomycetes</taxon>
        <taxon>Mycobacteriales</taxon>
        <taxon>Dietziaceae</taxon>
        <taxon>Dietzia</taxon>
    </lineage>
</organism>
<dbReference type="EMBL" id="CP015961">
    <property type="protein sequence ID" value="ANI93786.1"/>
    <property type="molecule type" value="Genomic_DNA"/>
</dbReference>
<accession>A0A173LND6</accession>
<dbReference type="GO" id="GO:0016747">
    <property type="term" value="F:acyltransferase activity, transferring groups other than amino-acyl groups"/>
    <property type="evidence" value="ECO:0007669"/>
    <property type="project" value="InterPro"/>
</dbReference>
<dbReference type="Proteomes" id="UP000186104">
    <property type="component" value="Chromosome"/>
</dbReference>
<feature type="domain" description="N-acetyltransferase" evidence="2">
    <location>
        <begin position="15"/>
        <end position="101"/>
    </location>
</feature>
<dbReference type="AlphaFoldDB" id="A0A173LND6"/>
<dbReference type="PROSITE" id="PS51729">
    <property type="entry name" value="GNAT_YJDJ"/>
    <property type="match status" value="1"/>
</dbReference>
<feature type="domain" description="N-acetyltransferase" evidence="1">
    <location>
        <begin position="1"/>
        <end position="101"/>
    </location>
</feature>
<dbReference type="STRING" id="499555.BJL86_3027"/>
<evidence type="ECO:0000313" key="4">
    <source>
        <dbReference type="Proteomes" id="UP000186104"/>
    </source>
</evidence>
<dbReference type="PANTHER" id="PTHR31435">
    <property type="entry name" value="PROTEIN NATD1"/>
    <property type="match status" value="1"/>
</dbReference>
<reference evidence="3 4" key="1">
    <citation type="submission" date="2016-06" db="EMBL/GenBank/DDBJ databases">
        <title>Complete genome sequence of a saline-alkali tolerant type strain Dietzia timorensis ID05-A0528T.</title>
        <authorList>
            <person name="Wu X."/>
        </authorList>
    </citation>
    <scope>NUCLEOTIDE SEQUENCE [LARGE SCALE GENOMIC DNA]</scope>
    <source>
        <strain evidence="3 4">ID05-A0528</strain>
    </source>
</reference>
<name>A0A173LND6_9ACTN</name>
<dbReference type="InterPro" id="IPR016181">
    <property type="entry name" value="Acyl_CoA_acyltransferase"/>
</dbReference>
<sequence>MSDMPEQTAERIEVQRNDEAGRYEITVDGDVAGFADFHDDGGVRIMPHTVIDPAYGGRGLGGTLVRFALDDTRAAGFTVAPHCSFVDAFMTKNPEYADLRA</sequence>
<evidence type="ECO:0000259" key="1">
    <source>
        <dbReference type="PROSITE" id="PS51186"/>
    </source>
</evidence>
<evidence type="ECO:0000313" key="3">
    <source>
        <dbReference type="EMBL" id="ANI93786.1"/>
    </source>
</evidence>
<dbReference type="CDD" id="cd04301">
    <property type="entry name" value="NAT_SF"/>
    <property type="match status" value="1"/>
</dbReference>
<dbReference type="PANTHER" id="PTHR31435:SF10">
    <property type="entry name" value="BSR4717 PROTEIN"/>
    <property type="match status" value="1"/>
</dbReference>
<dbReference type="KEGG" id="dtm:BJL86_3027"/>
<protein>
    <submittedName>
        <fullName evidence="3">Uncharacterized protein</fullName>
    </submittedName>
</protein>
<dbReference type="InterPro" id="IPR000182">
    <property type="entry name" value="GNAT_dom"/>
</dbReference>
<dbReference type="Gene3D" id="3.40.630.30">
    <property type="match status" value="1"/>
</dbReference>
<dbReference type="InterPro" id="IPR045057">
    <property type="entry name" value="Gcn5-rel_NAT"/>
</dbReference>
<dbReference type="Pfam" id="PF14542">
    <property type="entry name" value="Acetyltransf_CG"/>
    <property type="match status" value="1"/>
</dbReference>
<dbReference type="InterPro" id="IPR031165">
    <property type="entry name" value="GNAT_YJDJ"/>
</dbReference>
<proteinExistence type="predicted"/>
<keyword evidence="4" id="KW-1185">Reference proteome</keyword>
<dbReference type="SUPFAM" id="SSF55729">
    <property type="entry name" value="Acyl-CoA N-acyltransferases (Nat)"/>
    <property type="match status" value="1"/>
</dbReference>
<evidence type="ECO:0000259" key="2">
    <source>
        <dbReference type="PROSITE" id="PS51729"/>
    </source>
</evidence>
<dbReference type="PROSITE" id="PS51186">
    <property type="entry name" value="GNAT"/>
    <property type="match status" value="1"/>
</dbReference>